<comment type="similarity">
    <text evidence="10">Belongs to the MurCDEF family. MurF subfamily.</text>
</comment>
<evidence type="ECO:0000256" key="8">
    <source>
        <dbReference type="ARBA" id="ARBA00023306"/>
    </source>
</evidence>
<proteinExistence type="inferred from homology"/>
<dbReference type="GO" id="GO:0008766">
    <property type="term" value="F:UDP-N-acetylmuramoylalanyl-D-glutamyl-2,6-diaminopimelate-D-alanyl-D-alanine ligase activity"/>
    <property type="evidence" value="ECO:0007669"/>
    <property type="project" value="RHEA"/>
</dbReference>
<evidence type="ECO:0000256" key="1">
    <source>
        <dbReference type="ARBA" id="ARBA00022490"/>
    </source>
</evidence>
<dbReference type="AlphaFoldDB" id="E7RYQ0"/>
<dbReference type="HAMAP" id="MF_02019">
    <property type="entry name" value="MurF"/>
    <property type="match status" value="1"/>
</dbReference>
<evidence type="ECO:0000256" key="3">
    <source>
        <dbReference type="ARBA" id="ARBA00022618"/>
    </source>
</evidence>
<dbReference type="HOGENOM" id="CLU_031507_4_0_4"/>
<evidence type="ECO:0000259" key="13">
    <source>
        <dbReference type="Pfam" id="PF02875"/>
    </source>
</evidence>
<dbReference type="PANTHER" id="PTHR43024:SF1">
    <property type="entry name" value="UDP-N-ACETYLMURAMOYL-TRIPEPTIDE--D-ALANYL-D-ALANINE LIGASE"/>
    <property type="match status" value="1"/>
</dbReference>
<evidence type="ECO:0000259" key="12">
    <source>
        <dbReference type="Pfam" id="PF01225"/>
    </source>
</evidence>
<dbReference type="InterPro" id="IPR013221">
    <property type="entry name" value="Mur_ligase_cen"/>
</dbReference>
<dbReference type="UniPathway" id="UPA00219"/>
<dbReference type="Pfam" id="PF02875">
    <property type="entry name" value="Mur_ligase_C"/>
    <property type="match status" value="1"/>
</dbReference>
<keyword evidence="7 10" id="KW-0573">Peptidoglycan synthesis</keyword>
<dbReference type="GO" id="GO:0071555">
    <property type="term" value="P:cell wall organization"/>
    <property type="evidence" value="ECO:0007669"/>
    <property type="project" value="UniProtKB-KW"/>
</dbReference>
<dbReference type="GO" id="GO:0009252">
    <property type="term" value="P:peptidoglycan biosynthetic process"/>
    <property type="evidence" value="ECO:0007669"/>
    <property type="project" value="UniProtKB-UniRule"/>
</dbReference>
<evidence type="ECO:0000256" key="10">
    <source>
        <dbReference type="HAMAP-Rule" id="MF_02019"/>
    </source>
</evidence>
<dbReference type="SUPFAM" id="SSF53244">
    <property type="entry name" value="MurD-like peptide ligases, peptide-binding domain"/>
    <property type="match status" value="1"/>
</dbReference>
<dbReference type="STRING" id="887898.HMPREF0551_1814"/>
<evidence type="ECO:0000313" key="16">
    <source>
        <dbReference type="Proteomes" id="UP000011021"/>
    </source>
</evidence>
<dbReference type="eggNOG" id="COG0770">
    <property type="taxonomic scope" value="Bacteria"/>
</dbReference>
<dbReference type="PANTHER" id="PTHR43024">
    <property type="entry name" value="UDP-N-ACETYLMURAMOYL-TRIPEPTIDE--D-ALANYL-D-ALANINE LIGASE"/>
    <property type="match status" value="1"/>
</dbReference>
<feature type="domain" description="Mur ligase central" evidence="14">
    <location>
        <begin position="106"/>
        <end position="310"/>
    </location>
</feature>
<dbReference type="GO" id="GO:0008360">
    <property type="term" value="P:regulation of cell shape"/>
    <property type="evidence" value="ECO:0007669"/>
    <property type="project" value="UniProtKB-KW"/>
</dbReference>
<dbReference type="SUPFAM" id="SSF63418">
    <property type="entry name" value="MurE/MurF N-terminal domain"/>
    <property type="match status" value="1"/>
</dbReference>
<keyword evidence="5 10" id="KW-0067">ATP-binding</keyword>
<dbReference type="InterPro" id="IPR035911">
    <property type="entry name" value="MurE/MurF_N"/>
</dbReference>
<accession>E7RYQ0</accession>
<dbReference type="InterPro" id="IPR036565">
    <property type="entry name" value="Mur-like_cat_sf"/>
</dbReference>
<dbReference type="NCBIfam" id="TIGR01143">
    <property type="entry name" value="murF"/>
    <property type="match status" value="1"/>
</dbReference>
<evidence type="ECO:0000313" key="15">
    <source>
        <dbReference type="EMBL" id="EFV94374.1"/>
    </source>
</evidence>
<gene>
    <name evidence="10 15" type="primary">murF</name>
    <name evidence="15" type="ORF">HMPREF0551_1814</name>
</gene>
<evidence type="ECO:0000256" key="2">
    <source>
        <dbReference type="ARBA" id="ARBA00022598"/>
    </source>
</evidence>
<sequence length="471" mass="50176">MLDLRTVYQWLPNVTMFGSGAERFTGISTDSRTVRPGDLYIALRGDRFDGHAFIDAAIDAGAAAVLTEVFPERVRVPTLWVPDTRRALGALAGGWRRRFECPLIAVTGSNGKTTAKEMIAAILVAHLGAEAAFATRGNFNNDIGVPLTLLRLSDAHRMGVVEMGMNHPGEIAGLAAMTQPSVALVLNAQREHQEFMDGPEATARENGTVFGALAASGVAVFPGDDPCTPIWQALAQGQRVLNFGLVADEAALEADVQSTPDAGTPYLSVAAARDARPEHFRARLGEALVDIRLNIAGRHNVRNALAAAACTLALGVPVEAIVRGLAAFEPVSGRLRRTHTAQGVPLIDDTYNANPDSMRAAIDVLADQPAPRLMVMGDMGETGAQAEAFHREVGEYAVSRAIEQVWAVGKDMKAAAQAGGVQYWETVEALLAEHPQAPAGIASILVKGSRFMKMERVVRAWAETASPQGEH</sequence>
<keyword evidence="4 10" id="KW-0547">Nucleotide-binding</keyword>
<organism evidence="15 16">
    <name type="scientific">Lautropia mirabilis ATCC 51599</name>
    <dbReference type="NCBI Taxonomy" id="887898"/>
    <lineage>
        <taxon>Bacteria</taxon>
        <taxon>Pseudomonadati</taxon>
        <taxon>Pseudomonadota</taxon>
        <taxon>Betaproteobacteria</taxon>
        <taxon>Burkholderiales</taxon>
        <taxon>Burkholderiaceae</taxon>
        <taxon>Lautropia</taxon>
    </lineage>
</organism>
<keyword evidence="1 10" id="KW-0963">Cytoplasm</keyword>
<keyword evidence="2 10" id="KW-0436">Ligase</keyword>
<dbReference type="InterPro" id="IPR051046">
    <property type="entry name" value="MurCDEF_CellWall_CoF430Synth"/>
</dbReference>
<dbReference type="Pfam" id="PF08245">
    <property type="entry name" value="Mur_ligase_M"/>
    <property type="match status" value="1"/>
</dbReference>
<dbReference type="Pfam" id="PF01225">
    <property type="entry name" value="Mur_ligase"/>
    <property type="match status" value="1"/>
</dbReference>
<comment type="subcellular location">
    <subcellularLocation>
        <location evidence="10 11">Cytoplasm</location>
    </subcellularLocation>
</comment>
<keyword evidence="9 10" id="KW-0961">Cell wall biogenesis/degradation</keyword>
<keyword evidence="6 10" id="KW-0133">Cell shape</keyword>
<evidence type="ECO:0000256" key="5">
    <source>
        <dbReference type="ARBA" id="ARBA00022840"/>
    </source>
</evidence>
<comment type="function">
    <text evidence="10 11">Involved in cell wall formation. Catalyzes the final step in the synthesis of UDP-N-acetylmuramoyl-pentapeptide, the precursor of murein.</text>
</comment>
<dbReference type="EMBL" id="AEQP01000020">
    <property type="protein sequence ID" value="EFV94374.1"/>
    <property type="molecule type" value="Genomic_DNA"/>
</dbReference>
<feature type="domain" description="Mur ligase N-terminal catalytic" evidence="12">
    <location>
        <begin position="24"/>
        <end position="94"/>
    </location>
</feature>
<evidence type="ECO:0000259" key="14">
    <source>
        <dbReference type="Pfam" id="PF08245"/>
    </source>
</evidence>
<dbReference type="Gene3D" id="3.40.1390.10">
    <property type="entry name" value="MurE/MurF, N-terminal domain"/>
    <property type="match status" value="1"/>
</dbReference>
<comment type="catalytic activity">
    <reaction evidence="10 11">
        <text>D-alanyl-D-alanine + UDP-N-acetyl-alpha-D-muramoyl-L-alanyl-gamma-D-glutamyl-meso-2,6-diaminopimelate + ATP = UDP-N-acetyl-alpha-D-muramoyl-L-alanyl-gamma-D-glutamyl-meso-2,6-diaminopimeloyl-D-alanyl-D-alanine + ADP + phosphate + H(+)</text>
        <dbReference type="Rhea" id="RHEA:28374"/>
        <dbReference type="ChEBI" id="CHEBI:15378"/>
        <dbReference type="ChEBI" id="CHEBI:30616"/>
        <dbReference type="ChEBI" id="CHEBI:43474"/>
        <dbReference type="ChEBI" id="CHEBI:57822"/>
        <dbReference type="ChEBI" id="CHEBI:61386"/>
        <dbReference type="ChEBI" id="CHEBI:83905"/>
        <dbReference type="ChEBI" id="CHEBI:456216"/>
        <dbReference type="EC" id="6.3.2.10"/>
    </reaction>
</comment>
<dbReference type="InterPro" id="IPR004101">
    <property type="entry name" value="Mur_ligase_C"/>
</dbReference>
<comment type="caution">
    <text evidence="15">The sequence shown here is derived from an EMBL/GenBank/DDBJ whole genome shotgun (WGS) entry which is preliminary data.</text>
</comment>
<protein>
    <recommendedName>
        <fullName evidence="10 11">UDP-N-acetylmuramoyl-tripeptide--D-alanyl-D-alanine ligase</fullName>
        <ecNumber evidence="10 11">6.3.2.10</ecNumber>
    </recommendedName>
    <alternativeName>
        <fullName evidence="10">D-alanyl-D-alanine-adding enzyme</fullName>
    </alternativeName>
</protein>
<dbReference type="GO" id="GO:0047480">
    <property type="term" value="F:UDP-N-acetylmuramoyl-tripeptide-D-alanyl-D-alanine ligase activity"/>
    <property type="evidence" value="ECO:0007669"/>
    <property type="project" value="UniProtKB-UniRule"/>
</dbReference>
<evidence type="ECO:0000256" key="9">
    <source>
        <dbReference type="ARBA" id="ARBA00023316"/>
    </source>
</evidence>
<reference evidence="15 16" key="1">
    <citation type="submission" date="2010-12" db="EMBL/GenBank/DDBJ databases">
        <authorList>
            <person name="Muzny D."/>
            <person name="Qin X."/>
            <person name="Deng J."/>
            <person name="Jiang H."/>
            <person name="Liu Y."/>
            <person name="Qu J."/>
            <person name="Song X.-Z."/>
            <person name="Zhang L."/>
            <person name="Thornton R."/>
            <person name="Coyle M."/>
            <person name="Francisco L."/>
            <person name="Jackson L."/>
            <person name="Javaid M."/>
            <person name="Korchina V."/>
            <person name="Kovar C."/>
            <person name="Mata R."/>
            <person name="Mathew T."/>
            <person name="Ngo R."/>
            <person name="Nguyen L."/>
            <person name="Nguyen N."/>
            <person name="Okwuonu G."/>
            <person name="Ongeri F."/>
            <person name="Pham C."/>
            <person name="Simmons D."/>
            <person name="Wilczek-Boney K."/>
            <person name="Hale W."/>
            <person name="Jakkamsetti A."/>
            <person name="Pham P."/>
            <person name="Ruth R."/>
            <person name="San Lucas F."/>
            <person name="Warren J."/>
            <person name="Zhang J."/>
            <person name="Zhao Z."/>
            <person name="Zhou C."/>
            <person name="Zhu D."/>
            <person name="Lee S."/>
            <person name="Bess C."/>
            <person name="Blankenburg K."/>
            <person name="Forbes L."/>
            <person name="Fu Q."/>
            <person name="Gubbala S."/>
            <person name="Hirani K."/>
            <person name="Jayaseelan J.C."/>
            <person name="Lara F."/>
            <person name="Munidasa M."/>
            <person name="Palculict T."/>
            <person name="Patil S."/>
            <person name="Pu L.-L."/>
            <person name="Saada N."/>
            <person name="Tang L."/>
            <person name="Weissenberger G."/>
            <person name="Zhu Y."/>
            <person name="Hemphill L."/>
            <person name="Shang Y."/>
            <person name="Youmans B."/>
            <person name="Ayvaz T."/>
            <person name="Ross M."/>
            <person name="Santibanez J."/>
            <person name="Aqrawi P."/>
            <person name="Gross S."/>
            <person name="Joshi V."/>
            <person name="Fowler G."/>
            <person name="Nazareth L."/>
            <person name="Reid J."/>
            <person name="Worley K."/>
            <person name="Petrosino J."/>
            <person name="Highlander S."/>
            <person name="Gibbs R."/>
        </authorList>
    </citation>
    <scope>NUCLEOTIDE SEQUENCE [LARGE SCALE GENOMIC DNA]</scope>
    <source>
        <strain evidence="15 16">ATCC 51599</strain>
    </source>
</reference>
<dbReference type="GO" id="GO:0005524">
    <property type="term" value="F:ATP binding"/>
    <property type="evidence" value="ECO:0007669"/>
    <property type="project" value="UniProtKB-UniRule"/>
</dbReference>
<dbReference type="GO" id="GO:0051301">
    <property type="term" value="P:cell division"/>
    <property type="evidence" value="ECO:0007669"/>
    <property type="project" value="UniProtKB-KW"/>
</dbReference>
<evidence type="ECO:0000256" key="4">
    <source>
        <dbReference type="ARBA" id="ARBA00022741"/>
    </source>
</evidence>
<evidence type="ECO:0000256" key="11">
    <source>
        <dbReference type="RuleBase" id="RU004136"/>
    </source>
</evidence>
<keyword evidence="8 10" id="KW-0131">Cell cycle</keyword>
<name>E7RYQ0_9BURK</name>
<dbReference type="InterPro" id="IPR005863">
    <property type="entry name" value="UDP-N-AcMur_synth"/>
</dbReference>
<dbReference type="SUPFAM" id="SSF53623">
    <property type="entry name" value="MurD-like peptide ligases, catalytic domain"/>
    <property type="match status" value="1"/>
</dbReference>
<keyword evidence="3 10" id="KW-0132">Cell division</keyword>
<feature type="binding site" evidence="10">
    <location>
        <begin position="108"/>
        <end position="114"/>
    </location>
    <ligand>
        <name>ATP</name>
        <dbReference type="ChEBI" id="CHEBI:30616"/>
    </ligand>
</feature>
<evidence type="ECO:0000256" key="6">
    <source>
        <dbReference type="ARBA" id="ARBA00022960"/>
    </source>
</evidence>
<dbReference type="InterPro" id="IPR000713">
    <property type="entry name" value="Mur_ligase_N"/>
</dbReference>
<keyword evidence="16" id="KW-1185">Reference proteome</keyword>
<dbReference type="Gene3D" id="3.40.1190.10">
    <property type="entry name" value="Mur-like, catalytic domain"/>
    <property type="match status" value="1"/>
</dbReference>
<comment type="pathway">
    <text evidence="10 11">Cell wall biogenesis; peptidoglycan biosynthesis.</text>
</comment>
<dbReference type="Gene3D" id="3.90.190.20">
    <property type="entry name" value="Mur ligase, C-terminal domain"/>
    <property type="match status" value="1"/>
</dbReference>
<dbReference type="GO" id="GO:0005737">
    <property type="term" value="C:cytoplasm"/>
    <property type="evidence" value="ECO:0007669"/>
    <property type="project" value="UniProtKB-SubCell"/>
</dbReference>
<dbReference type="InterPro" id="IPR036615">
    <property type="entry name" value="Mur_ligase_C_dom_sf"/>
</dbReference>
<evidence type="ECO:0000256" key="7">
    <source>
        <dbReference type="ARBA" id="ARBA00022984"/>
    </source>
</evidence>
<dbReference type="Proteomes" id="UP000011021">
    <property type="component" value="Unassembled WGS sequence"/>
</dbReference>
<feature type="domain" description="Mur ligase C-terminal" evidence="13">
    <location>
        <begin position="333"/>
        <end position="450"/>
    </location>
</feature>
<dbReference type="EC" id="6.3.2.10" evidence="10 11"/>
<dbReference type="RefSeq" id="WP_005674159.1">
    <property type="nucleotide sequence ID" value="NZ_CP146288.1"/>
</dbReference>